<dbReference type="RefSeq" id="WP_183882778.1">
    <property type="nucleotide sequence ID" value="NZ_JACHCE010000004.1"/>
</dbReference>
<sequence length="968" mass="111130">MEIQPDKNSVIEKDAVLEHALDFDFLRKEGIGLIQKYAGKNWSDFNLHDPGVTILEYVCYALTDVGYRTTFPITDILANEKGQINREQNFFFPKEEVLSSGAVTVNDYRKLLIDSIDEVDNVWIEPVKSQFSSSYGKGVYNVIIKPVAHFTDRFTTAPEAAGNEHFDQLSQKVKAMLMANRNIGDNYEGFQVLQPLDIYLRTEIVIEKNVSPSQVLVAVYDALERTISPSVTYYTEAELLAKGYPVEAIYSGPLLDKGILPDHELHKRVTSIDPFDLVKAISGITGVISIKKLELSADGKNYHSGMMQFDSGHYPVMKMNDLHPDVTLYHDTYNLYIRRIDVLKNEQKIKRQLISAAVPKKQIPVLQGEYKRLKDYVSIQTLFPAIYGIGEEGTLSATPDAIAKSRQLKAYLMLFEQLIANSLAQLSHLSDIFSTDNSSASSYFFQPLYHVPDAKYILKAFTDKNDPLNTAAWENFKNDPDNEFIRKAGQFIETDEQYKDRKKRALEHMLSRFNIAVHKHPVFLYELYYDQENHVNRNDLEIQWKSAILNNLSVFTTDRVKADNYMLSGANGGFKSGFGKKMSLLLHIRYQETGSIMGRIVAKYKDQLSLRASAKDEHEPEKETILRCRDEELRILSNPDELNIDPADHTALTAGLTFRRQSEKLFKSAMVLDNYRIVPYPSVNSETTVIVFKQMAKHEDEQEDKWTMVSKHQNDYEALTALKKNVSFFKELNMESEGFYMVEHLLLKPAFDAQQYGFTFSGESGNILIEQPDWYSFSKREAVITGLLALAQAYDDKTGYAATVEKLKEFCVFKKPLSAGSDQQDDELHPDRQALEYLMYNLKQFDLHNNKFFPSFNYIVRQTDGQKIAEDFYNFRMTVVFPSWPARFQDDSFEKLARQLFLEECPAHIKVSFCWLSLSQMTIFDKLYFDWRDHLRANPAAETTHRAATELSRFLMASELKKTAEDNS</sequence>
<comment type="caution">
    <text evidence="1">The sequence shown here is derived from an EMBL/GenBank/DDBJ whole genome shotgun (WGS) entry which is preliminary data.</text>
</comment>
<proteinExistence type="predicted"/>
<accession>A0A7W8ZMZ2</accession>
<dbReference type="AlphaFoldDB" id="A0A7W8ZMZ2"/>
<evidence type="ECO:0000313" key="2">
    <source>
        <dbReference type="Proteomes" id="UP000537204"/>
    </source>
</evidence>
<gene>
    <name evidence="1" type="ORF">HDE68_002788</name>
</gene>
<evidence type="ECO:0000313" key="1">
    <source>
        <dbReference type="EMBL" id="MBB5636875.1"/>
    </source>
</evidence>
<protein>
    <submittedName>
        <fullName evidence="1">Uncharacterized protein</fullName>
    </submittedName>
</protein>
<organism evidence="1 2">
    <name type="scientific">Pedobacter cryoconitis</name>
    <dbReference type="NCBI Taxonomy" id="188932"/>
    <lineage>
        <taxon>Bacteria</taxon>
        <taxon>Pseudomonadati</taxon>
        <taxon>Bacteroidota</taxon>
        <taxon>Sphingobacteriia</taxon>
        <taxon>Sphingobacteriales</taxon>
        <taxon>Sphingobacteriaceae</taxon>
        <taxon>Pedobacter</taxon>
    </lineage>
</organism>
<reference evidence="1 2" key="1">
    <citation type="submission" date="2020-08" db="EMBL/GenBank/DDBJ databases">
        <title>Genomic Encyclopedia of Type Strains, Phase IV (KMG-V): Genome sequencing to study the core and pangenomes of soil and plant-associated prokaryotes.</title>
        <authorList>
            <person name="Whitman W."/>
        </authorList>
    </citation>
    <scope>NUCLEOTIDE SEQUENCE [LARGE SCALE GENOMIC DNA]</scope>
    <source>
        <strain evidence="1 2">S3M1</strain>
    </source>
</reference>
<dbReference type="Proteomes" id="UP000537204">
    <property type="component" value="Unassembled WGS sequence"/>
</dbReference>
<dbReference type="EMBL" id="JACHCE010000004">
    <property type="protein sequence ID" value="MBB5636875.1"/>
    <property type="molecule type" value="Genomic_DNA"/>
</dbReference>
<name>A0A7W8ZMZ2_9SPHI</name>